<dbReference type="EMBL" id="DRBW01000015">
    <property type="protein sequence ID" value="HDM89642.1"/>
    <property type="molecule type" value="Genomic_DNA"/>
</dbReference>
<dbReference type="Pfam" id="PF14238">
    <property type="entry name" value="DUF4340"/>
    <property type="match status" value="1"/>
</dbReference>
<evidence type="ECO:0000259" key="1">
    <source>
        <dbReference type="Pfam" id="PF14238"/>
    </source>
</evidence>
<dbReference type="AlphaFoldDB" id="A0A7C0XA68"/>
<sequence>MRGTVKLLIILVILALLAFLVERSRTRKLSPHLRRLISEKQTEKIDRIIISREGDTSRLIRENDTWYVEILGKKKKTDEKKVDRLFGTLDSLRGELVSSSGERYGEYEVDEKGLRALFLSGDDTVLDIIVGKSGPDFNSSYVRKTDEEGVYLVNRYLRSVFYPNPDRWRDRKIVEFDRDSIEEFSVRKGKKYCRVVREDTLYVVKEGDCDTSKIRSFLGTWSRLTAVSFDDTISVAAAGLDKPQYIVTLVPVKGEEVKLTVGKKDDKNRYYLSKEGDEQIYIIAPYTVNRLKDLLREKSKKRKK</sequence>
<accession>A0A7C0XA68</accession>
<gene>
    <name evidence="2" type="ORF">ENG67_00345</name>
</gene>
<protein>
    <submittedName>
        <fullName evidence="2">DUF4340 domain-containing protein</fullName>
    </submittedName>
</protein>
<reference evidence="2" key="1">
    <citation type="journal article" date="2020" name="mSystems">
        <title>Genome- and Community-Level Interaction Insights into Carbon Utilization and Element Cycling Functions of Hydrothermarchaeota in Hydrothermal Sediment.</title>
        <authorList>
            <person name="Zhou Z."/>
            <person name="Liu Y."/>
            <person name="Xu W."/>
            <person name="Pan J."/>
            <person name="Luo Z.H."/>
            <person name="Li M."/>
        </authorList>
    </citation>
    <scope>NUCLEOTIDE SEQUENCE [LARGE SCALE GENOMIC DNA]</scope>
    <source>
        <strain evidence="2">HyVt-237</strain>
    </source>
</reference>
<comment type="caution">
    <text evidence="2">The sequence shown here is derived from an EMBL/GenBank/DDBJ whole genome shotgun (WGS) entry which is preliminary data.</text>
</comment>
<proteinExistence type="predicted"/>
<organism evidence="2">
    <name type="scientific">candidate division WOR-3 bacterium</name>
    <dbReference type="NCBI Taxonomy" id="2052148"/>
    <lineage>
        <taxon>Bacteria</taxon>
        <taxon>Bacteria division WOR-3</taxon>
    </lineage>
</organism>
<dbReference type="Proteomes" id="UP000885931">
    <property type="component" value="Unassembled WGS sequence"/>
</dbReference>
<name>A0A7C0XA68_UNCW3</name>
<feature type="domain" description="DUF4340" evidence="1">
    <location>
        <begin position="77"/>
        <end position="229"/>
    </location>
</feature>
<evidence type="ECO:0000313" key="2">
    <source>
        <dbReference type="EMBL" id="HDM89642.1"/>
    </source>
</evidence>
<dbReference type="InterPro" id="IPR025641">
    <property type="entry name" value="DUF4340"/>
</dbReference>